<name>A0A564XZH9_HYMDI</name>
<dbReference type="EMBL" id="CABIJS010000033">
    <property type="protein sequence ID" value="VUZ40422.1"/>
    <property type="molecule type" value="Genomic_DNA"/>
</dbReference>
<gene>
    <name evidence="5" type="ORF">WMSIL1_LOCUS1516</name>
</gene>
<sequence>MNPISEVNFDEVAMESSHGKKGNNFLLNITKTLVLFLSWCCLGLYAEVLGPSLQTYINVTGTDSEEISRCFSMRELGMFFGSLAGAFFADRFVRYRHLTMAATLILGAVTIGAVPFCFDVPSLSATFFFSGCAHGAMTANGNPLLNSIWLEKSGGPFNFMHSGYGVGAAIAPGMLAPYAYSDVRVLPNGTTVNTTLIHLHTPYYIVAGLCCFVACLFYCFNLCPPKKETSNDTNILEADKNDEICFQEDEFAVDSAPPYPKNKTQKCGKAIASQFKVLLYIIFPTFLLFGALVGNERVFSKFVFVFANEGPAKLSKDDCLLLTGVYWIVFALARVVTAPVSMIIPLPILFTIQLVGAWAMALGLYLGPATRTAYLAFTICFGLFKSPLFPTALGVISIATPVTGMIVFFVNLGSSLGASGLQALAGAVLHRQGRHMFPLLVMISGAILIFIGAALIAATYFYKKKYGSPSDMSTKINPDDENETDSH</sequence>
<evidence type="ECO:0000256" key="4">
    <source>
        <dbReference type="SAM" id="Phobius"/>
    </source>
</evidence>
<keyword evidence="1 4" id="KW-0812">Transmembrane</keyword>
<feature type="transmembrane region" description="Helical" evidence="4">
    <location>
        <begin position="406"/>
        <end position="430"/>
    </location>
</feature>
<keyword evidence="3 4" id="KW-0472">Membrane</keyword>
<evidence type="ECO:0008006" key="7">
    <source>
        <dbReference type="Google" id="ProtNLM"/>
    </source>
</evidence>
<evidence type="ECO:0000256" key="2">
    <source>
        <dbReference type="ARBA" id="ARBA00022989"/>
    </source>
</evidence>
<dbReference type="PANTHER" id="PTHR23121">
    <property type="entry name" value="SODIUM-DEPENDENT GLUCOSE TRANSPORTER 1"/>
    <property type="match status" value="1"/>
</dbReference>
<feature type="transmembrane region" description="Helical" evidence="4">
    <location>
        <begin position="162"/>
        <end position="181"/>
    </location>
</feature>
<feature type="transmembrane region" description="Helical" evidence="4">
    <location>
        <begin position="320"/>
        <end position="336"/>
    </location>
</feature>
<dbReference type="Gene3D" id="1.20.1250.20">
    <property type="entry name" value="MFS general substrate transporter like domains"/>
    <property type="match status" value="1"/>
</dbReference>
<dbReference type="PANTHER" id="PTHR23121:SF9">
    <property type="entry name" value="SODIUM-DEPENDENT GLUCOSE TRANSPORTER 1"/>
    <property type="match status" value="1"/>
</dbReference>
<evidence type="ECO:0000256" key="3">
    <source>
        <dbReference type="ARBA" id="ARBA00023136"/>
    </source>
</evidence>
<keyword evidence="2 4" id="KW-1133">Transmembrane helix</keyword>
<feature type="transmembrane region" description="Helical" evidence="4">
    <location>
        <begin position="436"/>
        <end position="462"/>
    </location>
</feature>
<keyword evidence="6" id="KW-1185">Reference proteome</keyword>
<reference evidence="5 6" key="1">
    <citation type="submission" date="2019-07" db="EMBL/GenBank/DDBJ databases">
        <authorList>
            <person name="Jastrzebski P J."/>
            <person name="Paukszto L."/>
            <person name="Jastrzebski P J."/>
        </authorList>
    </citation>
    <scope>NUCLEOTIDE SEQUENCE [LARGE SCALE GENOMIC DNA]</scope>
    <source>
        <strain evidence="5 6">WMS-il1</strain>
    </source>
</reference>
<dbReference type="Proteomes" id="UP000321570">
    <property type="component" value="Unassembled WGS sequence"/>
</dbReference>
<protein>
    <recommendedName>
        <fullName evidence="7">Major facilitator superfamily (MFS) profile domain-containing protein</fullName>
    </recommendedName>
</protein>
<evidence type="ECO:0000313" key="5">
    <source>
        <dbReference type="EMBL" id="VUZ40422.1"/>
    </source>
</evidence>
<evidence type="ECO:0000313" key="6">
    <source>
        <dbReference type="Proteomes" id="UP000321570"/>
    </source>
</evidence>
<feature type="transmembrane region" description="Helical" evidence="4">
    <location>
        <begin position="25"/>
        <end position="46"/>
    </location>
</feature>
<dbReference type="SUPFAM" id="SSF103473">
    <property type="entry name" value="MFS general substrate transporter"/>
    <property type="match status" value="1"/>
</dbReference>
<organism evidence="5 6">
    <name type="scientific">Hymenolepis diminuta</name>
    <name type="common">Rat tapeworm</name>
    <dbReference type="NCBI Taxonomy" id="6216"/>
    <lineage>
        <taxon>Eukaryota</taxon>
        <taxon>Metazoa</taxon>
        <taxon>Spiralia</taxon>
        <taxon>Lophotrochozoa</taxon>
        <taxon>Platyhelminthes</taxon>
        <taxon>Cestoda</taxon>
        <taxon>Eucestoda</taxon>
        <taxon>Cyclophyllidea</taxon>
        <taxon>Hymenolepididae</taxon>
        <taxon>Hymenolepis</taxon>
    </lineage>
</organism>
<feature type="transmembrane region" description="Helical" evidence="4">
    <location>
        <begin position="348"/>
        <end position="367"/>
    </location>
</feature>
<feature type="transmembrane region" description="Helical" evidence="4">
    <location>
        <begin position="373"/>
        <end position="399"/>
    </location>
</feature>
<accession>A0A564XZH9</accession>
<feature type="transmembrane region" description="Helical" evidence="4">
    <location>
        <begin position="277"/>
        <end position="294"/>
    </location>
</feature>
<feature type="transmembrane region" description="Helical" evidence="4">
    <location>
        <begin position="100"/>
        <end position="121"/>
    </location>
</feature>
<proteinExistence type="predicted"/>
<dbReference type="InterPro" id="IPR036259">
    <property type="entry name" value="MFS_trans_sf"/>
</dbReference>
<dbReference type="AlphaFoldDB" id="A0A564XZH9"/>
<evidence type="ECO:0000256" key="1">
    <source>
        <dbReference type="ARBA" id="ARBA00022692"/>
    </source>
</evidence>
<feature type="transmembrane region" description="Helical" evidence="4">
    <location>
        <begin position="201"/>
        <end position="220"/>
    </location>
</feature>